<evidence type="ECO:0000256" key="1">
    <source>
        <dbReference type="SAM" id="MobiDB-lite"/>
    </source>
</evidence>
<feature type="compositionally biased region" description="Pro residues" evidence="1">
    <location>
        <begin position="545"/>
        <end position="559"/>
    </location>
</feature>
<feature type="transmembrane region" description="Helical" evidence="2">
    <location>
        <begin position="211"/>
        <end position="236"/>
    </location>
</feature>
<dbReference type="Proteomes" id="UP001175000">
    <property type="component" value="Unassembled WGS sequence"/>
</dbReference>
<accession>A0AA40BTU8</accession>
<evidence type="ECO:0000313" key="4">
    <source>
        <dbReference type="Proteomes" id="UP001175000"/>
    </source>
</evidence>
<feature type="region of interest" description="Disordered" evidence="1">
    <location>
        <begin position="245"/>
        <end position="284"/>
    </location>
</feature>
<keyword evidence="2" id="KW-1133">Transmembrane helix</keyword>
<feature type="region of interest" description="Disordered" evidence="1">
    <location>
        <begin position="379"/>
        <end position="587"/>
    </location>
</feature>
<feature type="compositionally biased region" description="Low complexity" evidence="1">
    <location>
        <begin position="506"/>
        <end position="517"/>
    </location>
</feature>
<keyword evidence="2" id="KW-0812">Transmembrane</keyword>
<name>A0AA40BTU8_9PEZI</name>
<sequence>MKTVGFVVAGWAVGAVNAKIAKWGRDSNEREYKPAQETLGFMPALLNAPAPMTTSPPRADYPLYCDATAYCASNSINSHVGCCPDAATTSCNVWTTCLDSTEQAAFTTDNGFTLWCGFTSYPHCITHIYRDTAGAATALRGYTLLGCAVAAGTDSVYYNPFIFSTSSSRRTTSFPIAPTVTTSTSSATTNRATTTVTQSSTPVPVSSSAPVGAIAGGVVGGVAAISLIIFGIWFLIRQNNKSKDDIGAQPPTPGAPPAFAGYNNGAVGGTPATQMPQPANGYFAPAQHQPEVAAVGAGAGFAAAAMGMAAHNNQRNSIAKPGFETQTQPYQYNAPPQGGGLGINSSPPPPVYQGTPSSPLGSAGADGRYSAAAASVSASGYGQGQGQSGAGSPRDDRSGMGYAAAGGYHHRESRSTQGGYQGQQGVYEREGGGYQQQQNGEYEWDGYQQQDGGYGQDGYPQQDGGYGRDGHHAAAAPLARESYQQQPQSGHQQESHNQPPPRETYQQPPAQQQRPEPTYQVERGYQQQPPSPQGPPGGGYQSQNPQPPTNYHPPQPVYQPYPTGGYRNEHASELPTVRGDGEVRELP</sequence>
<dbReference type="EMBL" id="JAULSU010000006">
    <property type="protein sequence ID" value="KAK0613448.1"/>
    <property type="molecule type" value="Genomic_DNA"/>
</dbReference>
<proteinExistence type="predicted"/>
<gene>
    <name evidence="3" type="ORF">B0T14DRAFT_279402</name>
</gene>
<keyword evidence="2" id="KW-0472">Membrane</keyword>
<keyword evidence="4" id="KW-1185">Reference proteome</keyword>
<dbReference type="AlphaFoldDB" id="A0AA40BTU8"/>
<organism evidence="3 4">
    <name type="scientific">Immersiella caudata</name>
    <dbReference type="NCBI Taxonomy" id="314043"/>
    <lineage>
        <taxon>Eukaryota</taxon>
        <taxon>Fungi</taxon>
        <taxon>Dikarya</taxon>
        <taxon>Ascomycota</taxon>
        <taxon>Pezizomycotina</taxon>
        <taxon>Sordariomycetes</taxon>
        <taxon>Sordariomycetidae</taxon>
        <taxon>Sordariales</taxon>
        <taxon>Lasiosphaeriaceae</taxon>
        <taxon>Immersiella</taxon>
    </lineage>
</organism>
<comment type="caution">
    <text evidence="3">The sequence shown here is derived from an EMBL/GenBank/DDBJ whole genome shotgun (WGS) entry which is preliminary data.</text>
</comment>
<evidence type="ECO:0000313" key="3">
    <source>
        <dbReference type="EMBL" id="KAK0613448.1"/>
    </source>
</evidence>
<protein>
    <submittedName>
        <fullName evidence="3">Uncharacterized protein</fullName>
    </submittedName>
</protein>
<feature type="compositionally biased region" description="Low complexity" evidence="1">
    <location>
        <begin position="435"/>
        <end position="463"/>
    </location>
</feature>
<evidence type="ECO:0000256" key="2">
    <source>
        <dbReference type="SAM" id="Phobius"/>
    </source>
</evidence>
<reference evidence="3" key="1">
    <citation type="submission" date="2023-06" db="EMBL/GenBank/DDBJ databases">
        <title>Genome-scale phylogeny and comparative genomics of the fungal order Sordariales.</title>
        <authorList>
            <consortium name="Lawrence Berkeley National Laboratory"/>
            <person name="Hensen N."/>
            <person name="Bonometti L."/>
            <person name="Westerberg I."/>
            <person name="Brannstrom I.O."/>
            <person name="Guillou S."/>
            <person name="Cros-Aarteil S."/>
            <person name="Calhoun S."/>
            <person name="Haridas S."/>
            <person name="Kuo A."/>
            <person name="Mondo S."/>
            <person name="Pangilinan J."/>
            <person name="Riley R."/>
            <person name="Labutti K."/>
            <person name="Andreopoulos B."/>
            <person name="Lipzen A."/>
            <person name="Chen C."/>
            <person name="Yanf M."/>
            <person name="Daum C."/>
            <person name="Ng V."/>
            <person name="Clum A."/>
            <person name="Steindorff A."/>
            <person name="Ohm R."/>
            <person name="Martin F."/>
            <person name="Silar P."/>
            <person name="Natvig D."/>
            <person name="Lalanne C."/>
            <person name="Gautier V."/>
            <person name="Ament-Velasquez S.L."/>
            <person name="Kruys A."/>
            <person name="Hutchinson M.I."/>
            <person name="Powell A.J."/>
            <person name="Barry K."/>
            <person name="Miller A.N."/>
            <person name="Grigoriev I.V."/>
            <person name="Debuchy R."/>
            <person name="Gladieux P."/>
            <person name="Thoren M.H."/>
            <person name="Johannesson H."/>
        </authorList>
    </citation>
    <scope>NUCLEOTIDE SEQUENCE</scope>
    <source>
        <strain evidence="3">CBS 606.72</strain>
    </source>
</reference>
<feature type="region of interest" description="Disordered" evidence="1">
    <location>
        <begin position="326"/>
        <end position="366"/>
    </location>
</feature>